<dbReference type="PANTHER" id="PTHR43300:SF7">
    <property type="entry name" value="UDP-N-ACETYLBACILLOSAMINE N-ACETYLTRANSFERASE"/>
    <property type="match status" value="1"/>
</dbReference>
<feature type="domain" description="PglD N-terminal" evidence="2">
    <location>
        <begin position="8"/>
        <end position="84"/>
    </location>
</feature>
<organism evidence="3 4">
    <name type="scientific">Acinetobacter modestus</name>
    <dbReference type="NCBI Taxonomy" id="1776740"/>
    <lineage>
        <taxon>Bacteria</taxon>
        <taxon>Pseudomonadati</taxon>
        <taxon>Pseudomonadota</taxon>
        <taxon>Gammaproteobacteria</taxon>
        <taxon>Moraxellales</taxon>
        <taxon>Moraxellaceae</taxon>
        <taxon>Acinetobacter</taxon>
    </lineage>
</organism>
<dbReference type="Pfam" id="PF17836">
    <property type="entry name" value="PglD_N"/>
    <property type="match status" value="1"/>
</dbReference>
<reference evidence="3 4" key="2">
    <citation type="journal article" date="2016" name="Int. J. Syst. Evol. Microbiol.">
        <title>Taxonomy of haemolytic and/or proteolytic strains of the genus Acinetobacter with the proposal of Acinetobacter courvalinii sp. nov. (genomic species 14 sensu Bouvet &amp; Jeanjean), Acinetobacter dispersus sp. nov. (genomic species 17), Acinetobacter modestus sp. nov., Acinetobacter proteolyticus sp. nov. and Acinetobacter vivianii sp. nov.</title>
        <authorList>
            <person name="Nemec A."/>
            <person name="Radolfova-Krizova L."/>
            <person name="Maixnerova M."/>
            <person name="Vrestiakova E."/>
            <person name="Jezek P."/>
            <person name="Sedo O."/>
        </authorList>
    </citation>
    <scope>NUCLEOTIDE SEQUENCE [LARGE SCALE GENOMIC DNA]</scope>
    <source>
        <strain evidence="3 4">NIPH 236</strain>
    </source>
</reference>
<dbReference type="InterPro" id="IPR041561">
    <property type="entry name" value="PglD_N"/>
</dbReference>
<evidence type="ECO:0000313" key="3">
    <source>
        <dbReference type="EMBL" id="ENU28680.1"/>
    </source>
</evidence>
<keyword evidence="4" id="KW-1185">Reference proteome</keyword>
<dbReference type="PANTHER" id="PTHR43300">
    <property type="entry name" value="ACETYLTRANSFERASE"/>
    <property type="match status" value="1"/>
</dbReference>
<dbReference type="Proteomes" id="UP000013190">
    <property type="component" value="Unassembled WGS sequence"/>
</dbReference>
<dbReference type="InterPro" id="IPR011004">
    <property type="entry name" value="Trimer_LpxA-like_sf"/>
</dbReference>
<dbReference type="EMBL" id="APOJ01000003">
    <property type="protein sequence ID" value="ENU28680.1"/>
    <property type="molecule type" value="Genomic_DNA"/>
</dbReference>
<reference evidence="4" key="1">
    <citation type="submission" date="2013-02" db="EMBL/GenBank/DDBJ databases">
        <title>The Genome Sequence of Acinetobacter sp. NIPH 236.</title>
        <authorList>
            <consortium name="The Broad Institute Genome Sequencing Platform"/>
            <consortium name="The Broad Institute Genome Sequencing Center for Infectious Disease"/>
            <person name="Cerqueira G."/>
            <person name="Feldgarden M."/>
            <person name="Courvalin P."/>
            <person name="Perichon B."/>
            <person name="Grillot-Courvalin C."/>
            <person name="Clermont D."/>
            <person name="Rocha E."/>
            <person name="Yoon E.-J."/>
            <person name="Nemec A."/>
            <person name="Walker B."/>
            <person name="Young S.K."/>
            <person name="Zeng Q."/>
            <person name="Gargeya S."/>
            <person name="Fitzgerald M."/>
            <person name="Haas B."/>
            <person name="Abouelleil A."/>
            <person name="Alvarado L."/>
            <person name="Arachchi H.M."/>
            <person name="Berlin A.M."/>
            <person name="Chapman S.B."/>
            <person name="Dewar J."/>
            <person name="Goldberg J."/>
            <person name="Griggs A."/>
            <person name="Gujja S."/>
            <person name="Hansen M."/>
            <person name="Howarth C."/>
            <person name="Imamovic A."/>
            <person name="Larimer J."/>
            <person name="McCowan C."/>
            <person name="Murphy C."/>
            <person name="Neiman D."/>
            <person name="Pearson M."/>
            <person name="Priest M."/>
            <person name="Roberts A."/>
            <person name="Saif S."/>
            <person name="Shea T."/>
            <person name="Sisk P."/>
            <person name="Sykes S."/>
            <person name="Wortman J."/>
            <person name="Nusbaum C."/>
            <person name="Birren B."/>
        </authorList>
    </citation>
    <scope>NUCLEOTIDE SEQUENCE [LARGE SCALE GENOMIC DNA]</scope>
    <source>
        <strain evidence="4">NIPH 236</strain>
    </source>
</reference>
<comment type="similarity">
    <text evidence="1">Belongs to the transferase hexapeptide repeat family.</text>
</comment>
<evidence type="ECO:0000259" key="2">
    <source>
        <dbReference type="Pfam" id="PF17836"/>
    </source>
</evidence>
<dbReference type="Gene3D" id="3.40.50.20">
    <property type="match status" value="1"/>
</dbReference>
<name>A0ABP2U275_9GAMM</name>
<comment type="caution">
    <text evidence="3">The sequence shown here is derived from an EMBL/GenBank/DDBJ whole genome shotgun (WGS) entry which is preliminary data.</text>
</comment>
<proteinExistence type="inferred from homology"/>
<dbReference type="GeneID" id="92836868"/>
<accession>A0ABP2U275</accession>
<protein>
    <recommendedName>
        <fullName evidence="2">PglD N-terminal domain-containing protein</fullName>
    </recommendedName>
</protein>
<dbReference type="SUPFAM" id="SSF51161">
    <property type="entry name" value="Trimeric LpxA-like enzymes"/>
    <property type="match status" value="1"/>
</dbReference>
<evidence type="ECO:0000256" key="1">
    <source>
        <dbReference type="ARBA" id="ARBA00007274"/>
    </source>
</evidence>
<sequence length="177" mass="18616">MNNKNKPNLLILGAGGFGKSVAEVATSLGIWHEIFFVDDSWPSTTEINNYKIISDILNLSELNLYAYQAIVAVGNNGLRHKWYKILDELNIPLASVIDPTSILCSSVKVADGVIIMAGCVVGAAVKIQSGAILNLGTLIDHDVEIGSCAHLSIGVKVTGGTKIAPLSFLKAGTIVAG</sequence>
<dbReference type="Gene3D" id="2.160.10.10">
    <property type="entry name" value="Hexapeptide repeat proteins"/>
    <property type="match status" value="1"/>
</dbReference>
<dbReference type="RefSeq" id="WP_004665319.1">
    <property type="nucleotide sequence ID" value="NZ_BMDV01000007.1"/>
</dbReference>
<gene>
    <name evidence="3" type="ORF">F992_00099</name>
</gene>
<evidence type="ECO:0000313" key="4">
    <source>
        <dbReference type="Proteomes" id="UP000013190"/>
    </source>
</evidence>
<dbReference type="InterPro" id="IPR050179">
    <property type="entry name" value="Trans_hexapeptide_repeat"/>
</dbReference>